<evidence type="ECO:0000313" key="9">
    <source>
        <dbReference type="Proteomes" id="UP000322530"/>
    </source>
</evidence>
<dbReference type="Gene3D" id="1.10.287.130">
    <property type="match status" value="1"/>
</dbReference>
<accession>A0A5A5T9E1</accession>
<feature type="modified residue" description="4-aspartylphosphate" evidence="5">
    <location>
        <position position="147"/>
    </location>
</feature>
<name>A0A5A5T9E1_9CHLR</name>
<reference evidence="8 9" key="1">
    <citation type="submission" date="2019-01" db="EMBL/GenBank/DDBJ databases">
        <title>Draft genome sequence of Dictyobacter sp. Uno17.</title>
        <authorList>
            <person name="Wang C.M."/>
            <person name="Zheng Y."/>
            <person name="Sakai Y."/>
            <person name="Abe K."/>
            <person name="Yokota A."/>
            <person name="Yabe S."/>
        </authorList>
    </citation>
    <scope>NUCLEOTIDE SEQUENCE [LARGE SCALE GENOMIC DNA]</scope>
    <source>
        <strain evidence="8 9">Uno17</strain>
    </source>
</reference>
<proteinExistence type="predicted"/>
<keyword evidence="3 5" id="KW-0597">Phosphoprotein</keyword>
<dbReference type="SUPFAM" id="SSF47384">
    <property type="entry name" value="Homodimeric domain of signal transducing histidine kinase"/>
    <property type="match status" value="1"/>
</dbReference>
<dbReference type="InterPro" id="IPR005467">
    <property type="entry name" value="His_kinase_dom"/>
</dbReference>
<evidence type="ECO:0000256" key="2">
    <source>
        <dbReference type="ARBA" id="ARBA00012438"/>
    </source>
</evidence>
<dbReference type="SUPFAM" id="SSF55874">
    <property type="entry name" value="ATPase domain of HSP90 chaperone/DNA topoisomerase II/histidine kinase"/>
    <property type="match status" value="1"/>
</dbReference>
<sequence>MDNKNMQGVTASLFYDDERDCLLLDGHELSRGEKIEIRVFGSWIPGQVSMDSAGWFLLTLDQVGIRLHTGLSARSSDFRFSEPFAPSPDQDKHSPHILLVDDDPALLNALPRMISLRLPHITVETVCSSQAALEQIAVTRYDTIISDIRMPGMNGLELLQKIQEFQSDTPTILITGHGEHNIAIQALRGGAYDYIQKPIERDNFVAALLRAIQVCQLRRQVQEQQEELELYARSLERLVQQRTTELAEAHTTKDKVVSLVSRELKEPIQHLKDMTQMLRQKLGSNEPSEIVTRSFGDIEVSIARTELLLQELLNASDMETQRFILHRQRYDLLQLCREILEEKAECAGLHLDCEGMNVSVAVDVDEEQIRQVLCMLFDNTCTSSLECIPTTITLQQAAYEAIITIRDHGTQVMGAEFYVSRKIIECHRGHLEVQHFPEGRRALFITLPLFCNASNEESDVVSPIPRTHAVWTIFRDAENMLASNV</sequence>
<evidence type="ECO:0000259" key="7">
    <source>
        <dbReference type="PROSITE" id="PS50110"/>
    </source>
</evidence>
<keyword evidence="4" id="KW-0808">Transferase</keyword>
<dbReference type="EMBL" id="BIXY01000016">
    <property type="protein sequence ID" value="GCF07947.1"/>
    <property type="molecule type" value="Genomic_DNA"/>
</dbReference>
<evidence type="ECO:0000313" key="8">
    <source>
        <dbReference type="EMBL" id="GCF07947.1"/>
    </source>
</evidence>
<evidence type="ECO:0000259" key="6">
    <source>
        <dbReference type="PROSITE" id="PS50109"/>
    </source>
</evidence>
<dbReference type="Proteomes" id="UP000322530">
    <property type="component" value="Unassembled WGS sequence"/>
</dbReference>
<comment type="catalytic activity">
    <reaction evidence="1">
        <text>ATP + protein L-histidine = ADP + protein N-phospho-L-histidine.</text>
        <dbReference type="EC" id="2.7.13.3"/>
    </reaction>
</comment>
<feature type="domain" description="Histidine kinase" evidence="6">
    <location>
        <begin position="259"/>
        <end position="451"/>
    </location>
</feature>
<feature type="domain" description="Response regulatory" evidence="7">
    <location>
        <begin position="96"/>
        <end position="212"/>
    </location>
</feature>
<dbReference type="Pfam" id="PF17295">
    <property type="entry name" value="DUF5348"/>
    <property type="match status" value="1"/>
</dbReference>
<dbReference type="PANTHER" id="PTHR43547:SF2">
    <property type="entry name" value="HYBRID SIGNAL TRANSDUCTION HISTIDINE KINASE C"/>
    <property type="match status" value="1"/>
</dbReference>
<dbReference type="PROSITE" id="PS50110">
    <property type="entry name" value="RESPONSE_REGULATORY"/>
    <property type="match status" value="1"/>
</dbReference>
<dbReference type="SUPFAM" id="SSF52172">
    <property type="entry name" value="CheY-like"/>
    <property type="match status" value="1"/>
</dbReference>
<dbReference type="InterPro" id="IPR001789">
    <property type="entry name" value="Sig_transdc_resp-reg_receiver"/>
</dbReference>
<evidence type="ECO:0000256" key="1">
    <source>
        <dbReference type="ARBA" id="ARBA00000085"/>
    </source>
</evidence>
<dbReference type="EC" id="2.7.13.3" evidence="2"/>
<protein>
    <recommendedName>
        <fullName evidence="2">histidine kinase</fullName>
        <ecNumber evidence="2">2.7.13.3</ecNumber>
    </recommendedName>
</protein>
<dbReference type="Gene3D" id="3.30.565.10">
    <property type="entry name" value="Histidine kinase-like ATPase, C-terminal domain"/>
    <property type="match status" value="1"/>
</dbReference>
<dbReference type="RefSeq" id="WP_149400949.1">
    <property type="nucleotide sequence ID" value="NZ_BIXY01000016.1"/>
</dbReference>
<dbReference type="InterPro" id="IPR035255">
    <property type="entry name" value="DUF5348"/>
</dbReference>
<organism evidence="8 9">
    <name type="scientific">Dictyobacter arantiisoli</name>
    <dbReference type="NCBI Taxonomy" id="2014874"/>
    <lineage>
        <taxon>Bacteria</taxon>
        <taxon>Bacillati</taxon>
        <taxon>Chloroflexota</taxon>
        <taxon>Ktedonobacteria</taxon>
        <taxon>Ktedonobacterales</taxon>
        <taxon>Dictyobacteraceae</taxon>
        <taxon>Dictyobacter</taxon>
    </lineage>
</organism>
<gene>
    <name evidence="8" type="ORF">KDI_15110</name>
</gene>
<dbReference type="InterPro" id="IPR036097">
    <property type="entry name" value="HisK_dim/P_sf"/>
</dbReference>
<dbReference type="GO" id="GO:0000155">
    <property type="term" value="F:phosphorelay sensor kinase activity"/>
    <property type="evidence" value="ECO:0007669"/>
    <property type="project" value="InterPro"/>
</dbReference>
<dbReference type="PANTHER" id="PTHR43547">
    <property type="entry name" value="TWO-COMPONENT HISTIDINE KINASE"/>
    <property type="match status" value="1"/>
</dbReference>
<dbReference type="AlphaFoldDB" id="A0A5A5T9E1"/>
<keyword evidence="4" id="KW-0418">Kinase</keyword>
<dbReference type="SMART" id="SM00448">
    <property type="entry name" value="REC"/>
    <property type="match status" value="1"/>
</dbReference>
<comment type="caution">
    <text evidence="8">The sequence shown here is derived from an EMBL/GenBank/DDBJ whole genome shotgun (WGS) entry which is preliminary data.</text>
</comment>
<dbReference type="InterPro" id="IPR036890">
    <property type="entry name" value="HATPase_C_sf"/>
</dbReference>
<dbReference type="Gene3D" id="3.40.50.2300">
    <property type="match status" value="1"/>
</dbReference>
<evidence type="ECO:0000256" key="3">
    <source>
        <dbReference type="ARBA" id="ARBA00022553"/>
    </source>
</evidence>
<evidence type="ECO:0000256" key="4">
    <source>
        <dbReference type="ARBA" id="ARBA00022777"/>
    </source>
</evidence>
<keyword evidence="9" id="KW-1185">Reference proteome</keyword>
<dbReference type="OrthoDB" id="9795133at2"/>
<dbReference type="PROSITE" id="PS50109">
    <property type="entry name" value="HIS_KIN"/>
    <property type="match status" value="1"/>
</dbReference>
<dbReference type="InterPro" id="IPR011006">
    <property type="entry name" value="CheY-like_superfamily"/>
</dbReference>
<evidence type="ECO:0000256" key="5">
    <source>
        <dbReference type="PROSITE-ProRule" id="PRU00169"/>
    </source>
</evidence>
<dbReference type="Pfam" id="PF00072">
    <property type="entry name" value="Response_reg"/>
    <property type="match status" value="1"/>
</dbReference>